<dbReference type="RefSeq" id="WP_146861653.1">
    <property type="nucleotide sequence ID" value="NZ_BJTZ01000002.1"/>
</dbReference>
<dbReference type="AlphaFoldDB" id="A0A510UGV9"/>
<reference evidence="1 2" key="1">
    <citation type="submission" date="2019-07" db="EMBL/GenBank/DDBJ databases">
        <title>Whole genome shotgun sequence of Aliivibrio fischeri NBRC 101058.</title>
        <authorList>
            <person name="Hosoyama A."/>
            <person name="Uohara A."/>
            <person name="Ohji S."/>
            <person name="Ichikawa N."/>
        </authorList>
    </citation>
    <scope>NUCLEOTIDE SEQUENCE [LARGE SCALE GENOMIC DNA]</scope>
    <source>
        <strain evidence="1 2">NBRC 101058</strain>
    </source>
</reference>
<evidence type="ECO:0000313" key="2">
    <source>
        <dbReference type="Proteomes" id="UP000321787"/>
    </source>
</evidence>
<sequence length="93" mass="10874">MKTTKQLYKAFYSATRSSGTYKGYKAFQSAIDERGLSYAIDLSFKAERMHCRRNREVYPYGNLGIRLTAYKYKKRQKTEQMIKMDNGFSLCVA</sequence>
<accession>A0A510UGV9</accession>
<evidence type="ECO:0000313" key="1">
    <source>
        <dbReference type="EMBL" id="GEK12561.1"/>
    </source>
</evidence>
<proteinExistence type="predicted"/>
<gene>
    <name evidence="1" type="ORF">AFI02nite_05970</name>
</gene>
<organism evidence="1 2">
    <name type="scientific">Aliivibrio fischeri</name>
    <name type="common">Vibrio fischeri</name>
    <dbReference type="NCBI Taxonomy" id="668"/>
    <lineage>
        <taxon>Bacteria</taxon>
        <taxon>Pseudomonadati</taxon>
        <taxon>Pseudomonadota</taxon>
        <taxon>Gammaproteobacteria</taxon>
        <taxon>Vibrionales</taxon>
        <taxon>Vibrionaceae</taxon>
        <taxon>Aliivibrio</taxon>
    </lineage>
</organism>
<comment type="caution">
    <text evidence="1">The sequence shown here is derived from an EMBL/GenBank/DDBJ whole genome shotgun (WGS) entry which is preliminary data.</text>
</comment>
<protein>
    <submittedName>
        <fullName evidence="1">Uncharacterized protein</fullName>
    </submittedName>
</protein>
<dbReference type="Proteomes" id="UP000321787">
    <property type="component" value="Unassembled WGS sequence"/>
</dbReference>
<name>A0A510UGV9_ALIFS</name>
<dbReference type="EMBL" id="BJTZ01000002">
    <property type="protein sequence ID" value="GEK12561.1"/>
    <property type="molecule type" value="Genomic_DNA"/>
</dbReference>